<evidence type="ECO:0000313" key="3">
    <source>
        <dbReference type="Proteomes" id="UP000325081"/>
    </source>
</evidence>
<evidence type="ECO:0000313" key="2">
    <source>
        <dbReference type="EMBL" id="GER36473.1"/>
    </source>
</evidence>
<feature type="compositionally biased region" description="Basic and acidic residues" evidence="1">
    <location>
        <begin position="66"/>
        <end position="79"/>
    </location>
</feature>
<reference evidence="3" key="1">
    <citation type="journal article" date="2019" name="Curr. Biol.">
        <title>Genome Sequence of Striga asiatica Provides Insight into the Evolution of Plant Parasitism.</title>
        <authorList>
            <person name="Yoshida S."/>
            <person name="Kim S."/>
            <person name="Wafula E.K."/>
            <person name="Tanskanen J."/>
            <person name="Kim Y.M."/>
            <person name="Honaas L."/>
            <person name="Yang Z."/>
            <person name="Spallek T."/>
            <person name="Conn C.E."/>
            <person name="Ichihashi Y."/>
            <person name="Cheong K."/>
            <person name="Cui S."/>
            <person name="Der J.P."/>
            <person name="Gundlach H."/>
            <person name="Jiao Y."/>
            <person name="Hori C."/>
            <person name="Ishida J.K."/>
            <person name="Kasahara H."/>
            <person name="Kiba T."/>
            <person name="Kim M.S."/>
            <person name="Koo N."/>
            <person name="Laohavisit A."/>
            <person name="Lee Y.H."/>
            <person name="Lumba S."/>
            <person name="McCourt P."/>
            <person name="Mortimer J.C."/>
            <person name="Mutuku J.M."/>
            <person name="Nomura T."/>
            <person name="Sasaki-Sekimoto Y."/>
            <person name="Seto Y."/>
            <person name="Wang Y."/>
            <person name="Wakatake T."/>
            <person name="Sakakibara H."/>
            <person name="Demura T."/>
            <person name="Yamaguchi S."/>
            <person name="Yoneyama K."/>
            <person name="Manabe R.I."/>
            <person name="Nelson D.C."/>
            <person name="Schulman A.H."/>
            <person name="Timko M.P."/>
            <person name="dePamphilis C.W."/>
            <person name="Choi D."/>
            <person name="Shirasu K."/>
        </authorList>
    </citation>
    <scope>NUCLEOTIDE SEQUENCE [LARGE SCALE GENOMIC DNA]</scope>
    <source>
        <strain evidence="3">cv. UVA1</strain>
    </source>
</reference>
<accession>A0A5A7PUD1</accession>
<name>A0A5A7PUD1_STRAF</name>
<keyword evidence="3" id="KW-1185">Reference proteome</keyword>
<dbReference type="Proteomes" id="UP000325081">
    <property type="component" value="Unassembled WGS sequence"/>
</dbReference>
<feature type="compositionally biased region" description="Basic and acidic residues" evidence="1">
    <location>
        <begin position="89"/>
        <end position="104"/>
    </location>
</feature>
<feature type="region of interest" description="Disordered" evidence="1">
    <location>
        <begin position="60"/>
        <end position="108"/>
    </location>
</feature>
<organism evidence="2 3">
    <name type="scientific">Striga asiatica</name>
    <name type="common">Asiatic witchweed</name>
    <name type="synonym">Buchnera asiatica</name>
    <dbReference type="NCBI Taxonomy" id="4170"/>
    <lineage>
        <taxon>Eukaryota</taxon>
        <taxon>Viridiplantae</taxon>
        <taxon>Streptophyta</taxon>
        <taxon>Embryophyta</taxon>
        <taxon>Tracheophyta</taxon>
        <taxon>Spermatophyta</taxon>
        <taxon>Magnoliopsida</taxon>
        <taxon>eudicotyledons</taxon>
        <taxon>Gunneridae</taxon>
        <taxon>Pentapetalae</taxon>
        <taxon>asterids</taxon>
        <taxon>lamiids</taxon>
        <taxon>Lamiales</taxon>
        <taxon>Orobanchaceae</taxon>
        <taxon>Buchnereae</taxon>
        <taxon>Striga</taxon>
    </lineage>
</organism>
<gene>
    <name evidence="2" type="ORF">STAS_12817</name>
</gene>
<dbReference type="AlphaFoldDB" id="A0A5A7PUD1"/>
<sequence>MESALELLLGNQHMNELKDNLGKMCERNNLGAYVEIYQTLICHSLLVLAHTRHPPVLVVGGGAGGESRKWRRTETEGNRSRRATSTSNRHPERRTTDGELRIRGGDNVPGHSCSISSTLVIHGGLLREGRTPGVNARLVADPGRAIREQPRGPIPGGYNR</sequence>
<comment type="caution">
    <text evidence="2">The sequence shown here is derived from an EMBL/GenBank/DDBJ whole genome shotgun (WGS) entry which is preliminary data.</text>
</comment>
<proteinExistence type="predicted"/>
<protein>
    <submittedName>
        <fullName evidence="2">Zinc finger C-x8-C-x5-C-x3-H type family protein</fullName>
    </submittedName>
</protein>
<dbReference type="EMBL" id="BKCP01005183">
    <property type="protein sequence ID" value="GER36473.1"/>
    <property type="molecule type" value="Genomic_DNA"/>
</dbReference>
<evidence type="ECO:0000256" key="1">
    <source>
        <dbReference type="SAM" id="MobiDB-lite"/>
    </source>
</evidence>